<keyword evidence="2" id="KW-0813">Transport</keyword>
<keyword evidence="2" id="KW-0762">Sugar transport</keyword>
<protein>
    <submittedName>
        <fullName evidence="2">Sugar transporter</fullName>
    </submittedName>
</protein>
<dbReference type="GO" id="GO:0015293">
    <property type="term" value="F:symporter activity"/>
    <property type="evidence" value="ECO:0007669"/>
    <property type="project" value="InterPro"/>
</dbReference>
<dbReference type="InterPro" id="IPR036259">
    <property type="entry name" value="MFS_trans_sf"/>
</dbReference>
<keyword evidence="1" id="KW-1133">Transmembrane helix</keyword>
<proteinExistence type="predicted"/>
<reference evidence="2 3" key="1">
    <citation type="submission" date="2016-03" db="EMBL/GenBank/DDBJ databases">
        <title>Draft genome sequence of Paenibacillus antarcticus CECT 5836.</title>
        <authorList>
            <person name="Shin S.-K."/>
            <person name="Yi H."/>
        </authorList>
    </citation>
    <scope>NUCLEOTIDE SEQUENCE [LARGE SCALE GENOMIC DNA]</scope>
    <source>
        <strain evidence="2 3">CECT 5836</strain>
    </source>
</reference>
<dbReference type="Pfam" id="PF13347">
    <property type="entry name" value="MFS_2"/>
    <property type="match status" value="1"/>
</dbReference>
<dbReference type="EMBL" id="LVJI01000007">
    <property type="protein sequence ID" value="OAB47532.1"/>
    <property type="molecule type" value="Genomic_DNA"/>
</dbReference>
<keyword evidence="1" id="KW-0812">Transmembrane</keyword>
<feature type="transmembrane region" description="Helical" evidence="1">
    <location>
        <begin position="337"/>
        <end position="361"/>
    </location>
</feature>
<feature type="transmembrane region" description="Helical" evidence="1">
    <location>
        <begin position="248"/>
        <end position="268"/>
    </location>
</feature>
<dbReference type="PANTHER" id="PTHR11328:SF24">
    <property type="entry name" value="MAJOR FACILITATOR SUPERFAMILY (MFS) PROFILE DOMAIN-CONTAINING PROTEIN"/>
    <property type="match status" value="1"/>
</dbReference>
<feature type="transmembrane region" description="Helical" evidence="1">
    <location>
        <begin position="124"/>
        <end position="147"/>
    </location>
</feature>
<dbReference type="Proteomes" id="UP000077355">
    <property type="component" value="Unassembled WGS sequence"/>
</dbReference>
<dbReference type="SUPFAM" id="SSF103473">
    <property type="entry name" value="MFS general substrate transporter"/>
    <property type="match status" value="1"/>
</dbReference>
<dbReference type="AlphaFoldDB" id="A0A168Q9I7"/>
<dbReference type="GO" id="GO:0006814">
    <property type="term" value="P:sodium ion transport"/>
    <property type="evidence" value="ECO:0007669"/>
    <property type="project" value="InterPro"/>
</dbReference>
<keyword evidence="1" id="KW-0472">Membrane</keyword>
<evidence type="ECO:0000313" key="2">
    <source>
        <dbReference type="EMBL" id="OAB47532.1"/>
    </source>
</evidence>
<keyword evidence="3" id="KW-1185">Reference proteome</keyword>
<feature type="transmembrane region" description="Helical" evidence="1">
    <location>
        <begin position="313"/>
        <end position="331"/>
    </location>
</feature>
<evidence type="ECO:0000256" key="1">
    <source>
        <dbReference type="SAM" id="Phobius"/>
    </source>
</evidence>
<feature type="transmembrane region" description="Helical" evidence="1">
    <location>
        <begin position="428"/>
        <end position="448"/>
    </location>
</feature>
<dbReference type="NCBIfam" id="TIGR00792">
    <property type="entry name" value="gph"/>
    <property type="match status" value="1"/>
</dbReference>
<evidence type="ECO:0000313" key="3">
    <source>
        <dbReference type="Proteomes" id="UP000077355"/>
    </source>
</evidence>
<dbReference type="PANTHER" id="PTHR11328">
    <property type="entry name" value="MAJOR FACILITATOR SUPERFAMILY DOMAIN-CONTAINING PROTEIN"/>
    <property type="match status" value="1"/>
</dbReference>
<dbReference type="InterPro" id="IPR039672">
    <property type="entry name" value="MFS_2"/>
</dbReference>
<dbReference type="GO" id="GO:0008643">
    <property type="term" value="P:carbohydrate transport"/>
    <property type="evidence" value="ECO:0007669"/>
    <property type="project" value="InterPro"/>
</dbReference>
<feature type="transmembrane region" description="Helical" evidence="1">
    <location>
        <begin position="53"/>
        <end position="71"/>
    </location>
</feature>
<dbReference type="OrthoDB" id="9764596at2"/>
<sequence>MNQLELNKSVKLQGQTVRPFGKRDKFGYLFGDLGNDFFFLLVSSYLMVFYTDVFHISAAAVGVIFLIARLWDGFADVAWGRFIDSRKTTINGKFKPWIFRMSLPLVITGLLMFVHIPGMSDGFYLAWAFVTYIVWGTLYSTVTIPYGSMASVITDDPVERTTLSTWRTTGSLLAGIVVGVIAPLIVFVDNKIDANRLFMAAAIFAVLAVACYMACYKLTTERIVAPDLPKEKGHFSKSMKNLLKNKPFIWIVVSMLVSVLSSLLVNTVNTYLFKEYFGNAGALSMVGLVQIISMILAVPLVKPLVKKFGKKEVASTGLLIAALLYLLLFFLNDLTAIQFIIITGVAMFAFCFFGLTSWAFITDVIDYHEYLTGFREDATVYSIASMTRKVGQALAGGIGGVAIAAVGYDSTVQVQTEAAINGIYSLSTLAPGVLYLIIFLLLGFLYPLNKQRTNQLPIDLAEKRKLIALANESKNGN</sequence>
<feature type="transmembrane region" description="Helical" evidence="1">
    <location>
        <begin position="390"/>
        <end position="408"/>
    </location>
</feature>
<feature type="transmembrane region" description="Helical" evidence="1">
    <location>
        <begin position="280"/>
        <end position="301"/>
    </location>
</feature>
<feature type="transmembrane region" description="Helical" evidence="1">
    <location>
        <begin position="97"/>
        <end position="118"/>
    </location>
</feature>
<feature type="transmembrane region" description="Helical" evidence="1">
    <location>
        <begin position="26"/>
        <end position="47"/>
    </location>
</feature>
<comment type="caution">
    <text evidence="2">The sequence shown here is derived from an EMBL/GenBank/DDBJ whole genome shotgun (WGS) entry which is preliminary data.</text>
</comment>
<dbReference type="InterPro" id="IPR001927">
    <property type="entry name" value="Na/Gal_symport"/>
</dbReference>
<accession>A0A168Q9I7</accession>
<organism evidence="2 3">
    <name type="scientific">Paenibacillus antarcticus</name>
    <dbReference type="NCBI Taxonomy" id="253703"/>
    <lineage>
        <taxon>Bacteria</taxon>
        <taxon>Bacillati</taxon>
        <taxon>Bacillota</taxon>
        <taxon>Bacilli</taxon>
        <taxon>Bacillales</taxon>
        <taxon>Paenibacillaceae</taxon>
        <taxon>Paenibacillus</taxon>
    </lineage>
</organism>
<gene>
    <name evidence="2" type="ORF">PBAT_06905</name>
</gene>
<dbReference type="GO" id="GO:0005886">
    <property type="term" value="C:plasma membrane"/>
    <property type="evidence" value="ECO:0007669"/>
    <property type="project" value="TreeGrafter"/>
</dbReference>
<dbReference type="Gene3D" id="1.20.1250.20">
    <property type="entry name" value="MFS general substrate transporter like domains"/>
    <property type="match status" value="2"/>
</dbReference>
<feature type="transmembrane region" description="Helical" evidence="1">
    <location>
        <begin position="168"/>
        <end position="188"/>
    </location>
</feature>
<name>A0A168Q9I7_9BACL</name>
<feature type="transmembrane region" description="Helical" evidence="1">
    <location>
        <begin position="194"/>
        <end position="215"/>
    </location>
</feature>
<dbReference type="CDD" id="cd17332">
    <property type="entry name" value="MFS_MelB_like"/>
    <property type="match status" value="1"/>
</dbReference>